<sequence length="96" mass="10999">MMENLLPLGSRTMVKTFMNGVPHANKSHNLRSIKIKFTHLVSDDFRLPPCTYKLSVRVSERKTALSKYRTISDCHHPLINFPRELAKEDSASGCRK</sequence>
<accession>A0AAV4NW28</accession>
<keyword evidence="2" id="KW-1185">Reference proteome</keyword>
<reference evidence="1 2" key="1">
    <citation type="submission" date="2021-06" db="EMBL/GenBank/DDBJ databases">
        <title>Caerostris extrusa draft genome.</title>
        <authorList>
            <person name="Kono N."/>
            <person name="Arakawa K."/>
        </authorList>
    </citation>
    <scope>NUCLEOTIDE SEQUENCE [LARGE SCALE GENOMIC DNA]</scope>
</reference>
<gene>
    <name evidence="1" type="ORF">CEXT_463141</name>
</gene>
<dbReference type="Proteomes" id="UP001054945">
    <property type="component" value="Unassembled WGS sequence"/>
</dbReference>
<dbReference type="AlphaFoldDB" id="A0AAV4NW28"/>
<evidence type="ECO:0000313" key="1">
    <source>
        <dbReference type="EMBL" id="GIX89004.1"/>
    </source>
</evidence>
<organism evidence="1 2">
    <name type="scientific">Caerostris extrusa</name>
    <name type="common">Bark spider</name>
    <name type="synonym">Caerostris bankana</name>
    <dbReference type="NCBI Taxonomy" id="172846"/>
    <lineage>
        <taxon>Eukaryota</taxon>
        <taxon>Metazoa</taxon>
        <taxon>Ecdysozoa</taxon>
        <taxon>Arthropoda</taxon>
        <taxon>Chelicerata</taxon>
        <taxon>Arachnida</taxon>
        <taxon>Araneae</taxon>
        <taxon>Araneomorphae</taxon>
        <taxon>Entelegynae</taxon>
        <taxon>Araneoidea</taxon>
        <taxon>Araneidae</taxon>
        <taxon>Caerostris</taxon>
    </lineage>
</organism>
<protein>
    <submittedName>
        <fullName evidence="1">Uncharacterized protein</fullName>
    </submittedName>
</protein>
<evidence type="ECO:0000313" key="2">
    <source>
        <dbReference type="Proteomes" id="UP001054945"/>
    </source>
</evidence>
<name>A0AAV4NW28_CAEEX</name>
<proteinExistence type="predicted"/>
<dbReference type="EMBL" id="BPLR01003814">
    <property type="protein sequence ID" value="GIX89004.1"/>
    <property type="molecule type" value="Genomic_DNA"/>
</dbReference>
<comment type="caution">
    <text evidence="1">The sequence shown here is derived from an EMBL/GenBank/DDBJ whole genome shotgun (WGS) entry which is preliminary data.</text>
</comment>